<protein>
    <submittedName>
        <fullName evidence="1">Uncharacterized protein</fullName>
    </submittedName>
</protein>
<dbReference type="AlphaFoldDB" id="A0A5N5GSM4"/>
<organism evidence="1 2">
    <name type="scientific">Pyrus ussuriensis x Pyrus communis</name>
    <dbReference type="NCBI Taxonomy" id="2448454"/>
    <lineage>
        <taxon>Eukaryota</taxon>
        <taxon>Viridiplantae</taxon>
        <taxon>Streptophyta</taxon>
        <taxon>Embryophyta</taxon>
        <taxon>Tracheophyta</taxon>
        <taxon>Spermatophyta</taxon>
        <taxon>Magnoliopsida</taxon>
        <taxon>eudicotyledons</taxon>
        <taxon>Gunneridae</taxon>
        <taxon>Pentapetalae</taxon>
        <taxon>rosids</taxon>
        <taxon>fabids</taxon>
        <taxon>Rosales</taxon>
        <taxon>Rosaceae</taxon>
        <taxon>Amygdaloideae</taxon>
        <taxon>Maleae</taxon>
        <taxon>Pyrus</taxon>
    </lineage>
</organism>
<dbReference type="EMBL" id="SMOL01000401">
    <property type="protein sequence ID" value="KAB2618596.1"/>
    <property type="molecule type" value="Genomic_DNA"/>
</dbReference>
<accession>A0A5N5GSM4</accession>
<keyword evidence="2" id="KW-1185">Reference proteome</keyword>
<reference evidence="1 2" key="1">
    <citation type="submission" date="2019-09" db="EMBL/GenBank/DDBJ databases">
        <authorList>
            <person name="Ou C."/>
        </authorList>
    </citation>
    <scope>NUCLEOTIDE SEQUENCE [LARGE SCALE GENOMIC DNA]</scope>
    <source>
        <strain evidence="1">S2</strain>
        <tissue evidence="1">Leaf</tissue>
    </source>
</reference>
<evidence type="ECO:0000313" key="2">
    <source>
        <dbReference type="Proteomes" id="UP000327157"/>
    </source>
</evidence>
<comment type="caution">
    <text evidence="1">The sequence shown here is derived from an EMBL/GenBank/DDBJ whole genome shotgun (WGS) entry which is preliminary data.</text>
</comment>
<proteinExistence type="predicted"/>
<evidence type="ECO:0000313" key="1">
    <source>
        <dbReference type="EMBL" id="KAB2618596.1"/>
    </source>
</evidence>
<dbReference type="Proteomes" id="UP000327157">
    <property type="component" value="Chromosome 15"/>
</dbReference>
<reference evidence="2" key="2">
    <citation type="submission" date="2019-10" db="EMBL/GenBank/DDBJ databases">
        <title>A de novo genome assembly of a pear dwarfing rootstock.</title>
        <authorList>
            <person name="Wang F."/>
            <person name="Wang J."/>
            <person name="Li S."/>
            <person name="Zhang Y."/>
            <person name="Fang M."/>
            <person name="Ma L."/>
            <person name="Zhao Y."/>
            <person name="Jiang S."/>
        </authorList>
    </citation>
    <scope>NUCLEOTIDE SEQUENCE [LARGE SCALE GENOMIC DNA]</scope>
</reference>
<reference evidence="1 2" key="3">
    <citation type="submission" date="2019-11" db="EMBL/GenBank/DDBJ databases">
        <title>A de novo genome assembly of a pear dwarfing rootstock.</title>
        <authorList>
            <person name="Wang F."/>
            <person name="Wang J."/>
            <person name="Li S."/>
            <person name="Zhang Y."/>
            <person name="Fang M."/>
            <person name="Ma L."/>
            <person name="Zhao Y."/>
            <person name="Jiang S."/>
        </authorList>
    </citation>
    <scope>NUCLEOTIDE SEQUENCE [LARGE SCALE GENOMIC DNA]</scope>
    <source>
        <strain evidence="1">S2</strain>
        <tissue evidence="1">Leaf</tissue>
    </source>
</reference>
<sequence length="93" mass="10413">MIPRFRTAAALNLCISVRPCTVSDPHARCHVCLTESSHLLHPLSNLSCLNHLHSLSSTSTIAATRHPRTHHLFDEAQTTRIEFVSALDHCRCF</sequence>
<name>A0A5N5GSM4_9ROSA</name>
<gene>
    <name evidence="1" type="ORF">D8674_014465</name>
</gene>